<sequence>MLVLSSTLSKLSAPFSSLPEGCKRRRKQRYYPPGGLTECIPQSISAFSIPPDDPILRAAEASLRARKGNVAATQFAHHIARDFDQVASSEATAEAAGTAPCAPDPSTKMNDDHGASVGFDVDANTQYAPRRTIFRGRSSVDVLGYPDDDDSHGRSCAALPRFDRRPRSRSVSASPGNLSRSLSFATPQFRRPFSFISASAAKASLLAQKRPRTVRRCTWPVVLLAQDHNPRNDLIGAQPNSSGVLTFQSRYSSRYFPDICSPVTPAHLGKTLAPLASERLRQELRDQGYLRAHDDSPENTVSVFGYMRRTLNCCFLAPTDSTDGLRIDDTQRSTVPRRPFSDSPLGRRIGRMVAYEMIENAHAPSMTSFVFHASDSGFENENVGIPLELATAMEDEDESPSVMVTRTSSRDFQTQTVFYSCSDYATMSSRAVAPPAASSRGTHLAQLPSRGDESWVTAFSSPPRPHVAPSAGNILLRHE</sequence>
<accession>A0A5M3M7P0</accession>
<evidence type="ECO:0000256" key="1">
    <source>
        <dbReference type="SAM" id="MobiDB-lite"/>
    </source>
</evidence>
<keyword evidence="3" id="KW-1185">Reference proteome</keyword>
<dbReference type="Proteomes" id="UP000053558">
    <property type="component" value="Unassembled WGS sequence"/>
</dbReference>
<dbReference type="GeneID" id="19204055"/>
<organism evidence="2 3">
    <name type="scientific">Coniophora puteana (strain RWD-64-598)</name>
    <name type="common">Brown rot fungus</name>
    <dbReference type="NCBI Taxonomy" id="741705"/>
    <lineage>
        <taxon>Eukaryota</taxon>
        <taxon>Fungi</taxon>
        <taxon>Dikarya</taxon>
        <taxon>Basidiomycota</taxon>
        <taxon>Agaricomycotina</taxon>
        <taxon>Agaricomycetes</taxon>
        <taxon>Agaricomycetidae</taxon>
        <taxon>Boletales</taxon>
        <taxon>Coniophorineae</taxon>
        <taxon>Coniophoraceae</taxon>
        <taxon>Coniophora</taxon>
    </lineage>
</organism>
<evidence type="ECO:0000313" key="2">
    <source>
        <dbReference type="EMBL" id="EIW75057.1"/>
    </source>
</evidence>
<reference evidence="3" key="1">
    <citation type="journal article" date="2012" name="Science">
        <title>The Paleozoic origin of enzymatic lignin decomposition reconstructed from 31 fungal genomes.</title>
        <authorList>
            <person name="Floudas D."/>
            <person name="Binder M."/>
            <person name="Riley R."/>
            <person name="Barry K."/>
            <person name="Blanchette R.A."/>
            <person name="Henrissat B."/>
            <person name="Martinez A.T."/>
            <person name="Otillar R."/>
            <person name="Spatafora J.W."/>
            <person name="Yadav J.S."/>
            <person name="Aerts A."/>
            <person name="Benoit I."/>
            <person name="Boyd A."/>
            <person name="Carlson A."/>
            <person name="Copeland A."/>
            <person name="Coutinho P.M."/>
            <person name="de Vries R.P."/>
            <person name="Ferreira P."/>
            <person name="Findley K."/>
            <person name="Foster B."/>
            <person name="Gaskell J."/>
            <person name="Glotzer D."/>
            <person name="Gorecki P."/>
            <person name="Heitman J."/>
            <person name="Hesse C."/>
            <person name="Hori C."/>
            <person name="Igarashi K."/>
            <person name="Jurgens J.A."/>
            <person name="Kallen N."/>
            <person name="Kersten P."/>
            <person name="Kohler A."/>
            <person name="Kuees U."/>
            <person name="Kumar T.K.A."/>
            <person name="Kuo A."/>
            <person name="LaButti K."/>
            <person name="Larrondo L.F."/>
            <person name="Lindquist E."/>
            <person name="Ling A."/>
            <person name="Lombard V."/>
            <person name="Lucas S."/>
            <person name="Lundell T."/>
            <person name="Martin R."/>
            <person name="McLaughlin D.J."/>
            <person name="Morgenstern I."/>
            <person name="Morin E."/>
            <person name="Murat C."/>
            <person name="Nagy L.G."/>
            <person name="Nolan M."/>
            <person name="Ohm R.A."/>
            <person name="Patyshakuliyeva A."/>
            <person name="Rokas A."/>
            <person name="Ruiz-Duenas F.J."/>
            <person name="Sabat G."/>
            <person name="Salamov A."/>
            <person name="Samejima M."/>
            <person name="Schmutz J."/>
            <person name="Slot J.C."/>
            <person name="St John F."/>
            <person name="Stenlid J."/>
            <person name="Sun H."/>
            <person name="Sun S."/>
            <person name="Syed K."/>
            <person name="Tsang A."/>
            <person name="Wiebenga A."/>
            <person name="Young D."/>
            <person name="Pisabarro A."/>
            <person name="Eastwood D.C."/>
            <person name="Martin F."/>
            <person name="Cullen D."/>
            <person name="Grigoriev I.V."/>
            <person name="Hibbett D.S."/>
        </authorList>
    </citation>
    <scope>NUCLEOTIDE SEQUENCE [LARGE SCALE GENOMIC DNA]</scope>
    <source>
        <strain evidence="3">RWD-64-598 SS2</strain>
    </source>
</reference>
<feature type="region of interest" description="Disordered" evidence="1">
    <location>
        <begin position="145"/>
        <end position="178"/>
    </location>
</feature>
<evidence type="ECO:0000313" key="3">
    <source>
        <dbReference type="Proteomes" id="UP000053558"/>
    </source>
</evidence>
<dbReference type="EMBL" id="JH711589">
    <property type="protein sequence ID" value="EIW75057.1"/>
    <property type="molecule type" value="Genomic_DNA"/>
</dbReference>
<dbReference type="KEGG" id="cput:CONPUDRAFT_159193"/>
<gene>
    <name evidence="2" type="ORF">CONPUDRAFT_159193</name>
</gene>
<comment type="caution">
    <text evidence="2">The sequence shown here is derived from an EMBL/GenBank/DDBJ whole genome shotgun (WGS) entry which is preliminary data.</text>
</comment>
<dbReference type="AlphaFoldDB" id="A0A5M3M7P0"/>
<protein>
    <submittedName>
        <fullName evidence="2">Uncharacterized protein</fullName>
    </submittedName>
</protein>
<dbReference type="RefSeq" id="XP_007774496.1">
    <property type="nucleotide sequence ID" value="XM_007776306.1"/>
</dbReference>
<name>A0A5M3M7P0_CONPW</name>
<proteinExistence type="predicted"/>
<feature type="region of interest" description="Disordered" evidence="1">
    <location>
        <begin position="454"/>
        <end position="479"/>
    </location>
</feature>